<feature type="transmembrane region" description="Helical" evidence="3">
    <location>
        <begin position="98"/>
        <end position="115"/>
    </location>
</feature>
<dbReference type="OrthoDB" id="9796461at2"/>
<proteinExistence type="inferred from homology"/>
<feature type="transmembrane region" description="Helical" evidence="3">
    <location>
        <begin position="270"/>
        <end position="291"/>
    </location>
</feature>
<keyword evidence="3" id="KW-0812">Transmembrane</keyword>
<evidence type="ECO:0000259" key="4">
    <source>
        <dbReference type="Pfam" id="PF01757"/>
    </source>
</evidence>
<dbReference type="RefSeq" id="WP_101649878.1">
    <property type="nucleotide sequence ID" value="NZ_PGVE01000074.1"/>
</dbReference>
<sequence>MDKPKMIFTGKVSYYFDLFRWLAALMVLIGHIKALFFVELSKVHEPSLIIKILYFIFSRGHQSVIVFFILSGLFISAGVINSLKGNTWNWKIYLINRLVRLYTVLIPALILGMILDKVGMSLYSNTGIYQGHASDKFILNYSIENNSNWLILIGNLFYLQGILIPVYGSNSPLWSLSYEFWYYIIFPIIAMTWYSKLFRNKIVMGLITLLLFAFVGKEIGLYFFIWILGFIVLLIPQNKIKSMKTKIALLGISVLFFVISLPLDRLIHKAIADFMVGISFSFIVYTILLIFNGKQIQKKNVDKYVKNMAGFSYTLYLVHFPILVFLHALNYSFGEKKWQPDIIHTTFGVLIMMFVLCFAWLISIFTESKTLKIKKAILSSFFKLKKTHQNVA</sequence>
<keyword evidence="3" id="KW-1133">Transmembrane helix</keyword>
<gene>
    <name evidence="5" type="ORF">CVD27_20260</name>
</gene>
<reference evidence="5 6" key="1">
    <citation type="submission" date="2017-11" db="EMBL/GenBank/DDBJ databases">
        <title>Comparitive Functional Genomics of Dry Heat Resistant strains isolated from the Viking Spacecraft.</title>
        <authorList>
            <person name="Seuylemezian A."/>
            <person name="Cooper K."/>
            <person name="Vaishampayan P."/>
        </authorList>
    </citation>
    <scope>NUCLEOTIDE SEQUENCE [LARGE SCALE GENOMIC DNA]</scope>
    <source>
        <strain evidence="5 6">V32-6</strain>
    </source>
</reference>
<organism evidence="5 6">
    <name type="scientific">Neobacillus cucumis</name>
    <dbReference type="NCBI Taxonomy" id="1740721"/>
    <lineage>
        <taxon>Bacteria</taxon>
        <taxon>Bacillati</taxon>
        <taxon>Bacillota</taxon>
        <taxon>Bacilli</taxon>
        <taxon>Bacillales</taxon>
        <taxon>Bacillaceae</taxon>
        <taxon>Neobacillus</taxon>
    </lineage>
</organism>
<comment type="similarity">
    <text evidence="2">Belongs to the acyltransferase 3 family.</text>
</comment>
<feature type="transmembrane region" description="Helical" evidence="3">
    <location>
        <begin position="311"/>
        <end position="330"/>
    </location>
</feature>
<dbReference type="InterPro" id="IPR002656">
    <property type="entry name" value="Acyl_transf_3_dom"/>
</dbReference>
<dbReference type="Pfam" id="PF01757">
    <property type="entry name" value="Acyl_transf_3"/>
    <property type="match status" value="1"/>
</dbReference>
<protein>
    <recommendedName>
        <fullName evidence="4">Acyltransferase 3 domain-containing protein</fullName>
    </recommendedName>
</protein>
<keyword evidence="6" id="KW-1185">Reference proteome</keyword>
<evidence type="ECO:0000313" key="6">
    <source>
        <dbReference type="Proteomes" id="UP000234950"/>
    </source>
</evidence>
<evidence type="ECO:0000256" key="2">
    <source>
        <dbReference type="ARBA" id="ARBA00007400"/>
    </source>
</evidence>
<evidence type="ECO:0000256" key="3">
    <source>
        <dbReference type="SAM" id="Phobius"/>
    </source>
</evidence>
<dbReference type="AlphaFoldDB" id="A0A2N5H9X0"/>
<feature type="transmembrane region" description="Helical" evidence="3">
    <location>
        <begin position="180"/>
        <end position="196"/>
    </location>
</feature>
<feature type="transmembrane region" description="Helical" evidence="3">
    <location>
        <begin position="247"/>
        <end position="264"/>
    </location>
</feature>
<accession>A0A2N5H9X0</accession>
<comment type="caution">
    <text evidence="5">The sequence shown here is derived from an EMBL/GenBank/DDBJ whole genome shotgun (WGS) entry which is preliminary data.</text>
</comment>
<comment type="subcellular location">
    <subcellularLocation>
        <location evidence="1">Membrane</location>
    </subcellularLocation>
</comment>
<keyword evidence="3" id="KW-0472">Membrane</keyword>
<feature type="transmembrane region" description="Helical" evidence="3">
    <location>
        <begin position="52"/>
        <end position="77"/>
    </location>
</feature>
<dbReference type="GO" id="GO:0016747">
    <property type="term" value="F:acyltransferase activity, transferring groups other than amino-acyl groups"/>
    <property type="evidence" value="ECO:0007669"/>
    <property type="project" value="InterPro"/>
</dbReference>
<feature type="transmembrane region" description="Helical" evidence="3">
    <location>
        <begin position="12"/>
        <end position="32"/>
    </location>
</feature>
<feature type="domain" description="Acyltransferase 3" evidence="4">
    <location>
        <begin position="14"/>
        <end position="362"/>
    </location>
</feature>
<dbReference type="Proteomes" id="UP000234950">
    <property type="component" value="Unassembled WGS sequence"/>
</dbReference>
<dbReference type="EMBL" id="PGVE01000074">
    <property type="protein sequence ID" value="PLS02317.1"/>
    <property type="molecule type" value="Genomic_DNA"/>
</dbReference>
<feature type="transmembrane region" description="Helical" evidence="3">
    <location>
        <begin position="202"/>
        <end position="235"/>
    </location>
</feature>
<evidence type="ECO:0000313" key="5">
    <source>
        <dbReference type="EMBL" id="PLS02317.1"/>
    </source>
</evidence>
<evidence type="ECO:0000256" key="1">
    <source>
        <dbReference type="ARBA" id="ARBA00004370"/>
    </source>
</evidence>
<dbReference type="InterPro" id="IPR050879">
    <property type="entry name" value="Acyltransferase_3"/>
</dbReference>
<feature type="transmembrane region" description="Helical" evidence="3">
    <location>
        <begin position="149"/>
        <end position="168"/>
    </location>
</feature>
<dbReference type="PANTHER" id="PTHR23028">
    <property type="entry name" value="ACETYLTRANSFERASE"/>
    <property type="match status" value="1"/>
</dbReference>
<name>A0A2N5H9X0_9BACI</name>
<feature type="transmembrane region" description="Helical" evidence="3">
    <location>
        <begin position="342"/>
        <end position="365"/>
    </location>
</feature>